<protein>
    <recommendedName>
        <fullName evidence="1">ATPase AAA-type core domain-containing protein</fullName>
    </recommendedName>
</protein>
<name>E0UBB8_GLOV7</name>
<dbReference type="InterPro" id="IPR051396">
    <property type="entry name" value="Bact_Antivir_Def_Nuclease"/>
</dbReference>
<dbReference type="PANTHER" id="PTHR43581">
    <property type="entry name" value="ATP/GTP PHOSPHATASE"/>
    <property type="match status" value="1"/>
</dbReference>
<dbReference type="Pfam" id="PF13304">
    <property type="entry name" value="AAA_21"/>
    <property type="match status" value="1"/>
</dbReference>
<evidence type="ECO:0000313" key="2">
    <source>
        <dbReference type="EMBL" id="ADN17474.1"/>
    </source>
</evidence>
<dbReference type="GO" id="GO:0005524">
    <property type="term" value="F:ATP binding"/>
    <property type="evidence" value="ECO:0007669"/>
    <property type="project" value="InterPro"/>
</dbReference>
<dbReference type="GO" id="GO:0016887">
    <property type="term" value="F:ATP hydrolysis activity"/>
    <property type="evidence" value="ECO:0007669"/>
    <property type="project" value="InterPro"/>
</dbReference>
<dbReference type="KEGG" id="cyj:Cyan7822_5604"/>
<dbReference type="STRING" id="497965.Cyan7822_5604"/>
<gene>
    <name evidence="2" type="ordered locus">Cyan7822_5604</name>
</gene>
<dbReference type="RefSeq" id="WP_013325511.1">
    <property type="nucleotide sequence ID" value="NC_014501.1"/>
</dbReference>
<dbReference type="Gene3D" id="3.40.50.300">
    <property type="entry name" value="P-loop containing nucleotide triphosphate hydrolases"/>
    <property type="match status" value="1"/>
</dbReference>
<dbReference type="InterPro" id="IPR027417">
    <property type="entry name" value="P-loop_NTPase"/>
</dbReference>
<dbReference type="eggNOG" id="COG4637">
    <property type="taxonomic scope" value="Bacteria"/>
</dbReference>
<dbReference type="HOGENOM" id="CLU_061728_1_0_3"/>
<dbReference type="AlphaFoldDB" id="E0UBB8"/>
<accession>E0UBB8</accession>
<feature type="domain" description="ATPase AAA-type core" evidence="1">
    <location>
        <begin position="26"/>
        <end position="332"/>
    </location>
</feature>
<reference evidence="3" key="1">
    <citation type="journal article" date="2011" name="MBio">
        <title>Novel metabolic attributes of the genus Cyanothece, comprising a group of unicellular nitrogen-fixing Cyanobacteria.</title>
        <authorList>
            <person name="Bandyopadhyay A."/>
            <person name="Elvitigala T."/>
            <person name="Welsh E."/>
            <person name="Stockel J."/>
            <person name="Liberton M."/>
            <person name="Min H."/>
            <person name="Sherman L.A."/>
            <person name="Pakrasi H.B."/>
        </authorList>
    </citation>
    <scope>NUCLEOTIDE SEQUENCE [LARGE SCALE GENOMIC DNA]</scope>
    <source>
        <strain evidence="3">PCC 7822</strain>
    </source>
</reference>
<evidence type="ECO:0000259" key="1">
    <source>
        <dbReference type="Pfam" id="PF13304"/>
    </source>
</evidence>
<dbReference type="InterPro" id="IPR003959">
    <property type="entry name" value="ATPase_AAA_core"/>
</dbReference>
<dbReference type="PANTHER" id="PTHR43581:SF2">
    <property type="entry name" value="EXCINUCLEASE ATPASE SUBUNIT"/>
    <property type="match status" value="1"/>
</dbReference>
<dbReference type="OrthoDB" id="994504at2"/>
<dbReference type="EMBL" id="CP002198">
    <property type="protein sequence ID" value="ADN17474.1"/>
    <property type="molecule type" value="Genomic_DNA"/>
</dbReference>
<proteinExistence type="predicted"/>
<dbReference type="Proteomes" id="UP000008206">
    <property type="component" value="Chromosome"/>
</dbReference>
<organism evidence="2 3">
    <name type="scientific">Gloeothece verrucosa (strain PCC 7822)</name>
    <name type="common">Cyanothece sp. (strain PCC 7822)</name>
    <dbReference type="NCBI Taxonomy" id="497965"/>
    <lineage>
        <taxon>Bacteria</taxon>
        <taxon>Bacillati</taxon>
        <taxon>Cyanobacteriota</taxon>
        <taxon>Cyanophyceae</taxon>
        <taxon>Oscillatoriophycideae</taxon>
        <taxon>Chroococcales</taxon>
        <taxon>Aphanothecaceae</taxon>
        <taxon>Gloeothece</taxon>
        <taxon>Gloeothece verrucosa</taxon>
    </lineage>
</organism>
<keyword evidence="3" id="KW-1185">Reference proteome</keyword>
<dbReference type="SUPFAM" id="SSF52540">
    <property type="entry name" value="P-loop containing nucleoside triphosphate hydrolases"/>
    <property type="match status" value="1"/>
</dbReference>
<evidence type="ECO:0000313" key="3">
    <source>
        <dbReference type="Proteomes" id="UP000008206"/>
    </source>
</evidence>
<sequence>MKIQKLTYRDQEYNWKLDTVEFSPNLNLLVGISGAGKTQILRSIKGFQKIANGASLNGVEWDIAFTTTAQIMYHWTGKFETVKTNKLVPKKDVELDEDYDFKILYESLEKDGLKIVERTENGIIFNQEKTPKLSPFKSVVELLSEEEDINPVKKEFEKIILTEPEQVYEGMWRIPMSVLKKYENCSLAEIKESDLPISVKLSLAYRYQTEAFNQIKKIFIDIFNHVEDIKIEPFNTDDFPMPLANLLRETTLVNIKEKGVDTWIKQNYISLGMFKTLMYISELYLSPDESVILIDEFENSLGVNCIDSVTDLILENNNLQFIITSHHPYIINNINPAYWKIVTRRGSTISVKTAEDYHISHTQQKAFIDLINILENESNDIEEE</sequence>